<dbReference type="GO" id="GO:0046982">
    <property type="term" value="F:protein heterodimerization activity"/>
    <property type="evidence" value="ECO:0007669"/>
    <property type="project" value="InterPro"/>
</dbReference>
<sequence>MGYSQLPDAVNSSMLNSGDFLKKFHHALSELHLEEGVLICPETNWRFPINKGIPNSLH</sequence>
<dbReference type="Proteomes" id="UP000607653">
    <property type="component" value="Unassembled WGS sequence"/>
</dbReference>
<dbReference type="SUPFAM" id="SSF158997">
    <property type="entry name" value="Trm112p-like"/>
    <property type="match status" value="1"/>
</dbReference>
<accession>A0A822XNB8</accession>
<evidence type="ECO:0000313" key="3">
    <source>
        <dbReference type="Proteomes" id="UP000607653"/>
    </source>
</evidence>
<protein>
    <submittedName>
        <fullName evidence="2">Uncharacterized protein</fullName>
    </submittedName>
</protein>
<comment type="similarity">
    <text evidence="1">Belongs to the TRM112 family.</text>
</comment>
<dbReference type="EMBL" id="DUZY01000001">
    <property type="protein sequence ID" value="DAD20539.1"/>
    <property type="molecule type" value="Genomic_DNA"/>
</dbReference>
<gene>
    <name evidence="2" type="ORF">HUJ06_022002</name>
</gene>
<name>A0A822XNB8_NELNU</name>
<evidence type="ECO:0000256" key="1">
    <source>
        <dbReference type="ARBA" id="ARBA00007980"/>
    </source>
</evidence>
<dbReference type="PANTHER" id="PTHR12773">
    <property type="entry name" value="UPF0315 PROTEIN-RELATED"/>
    <property type="match status" value="1"/>
</dbReference>
<dbReference type="AlphaFoldDB" id="A0A822XNB8"/>
<dbReference type="Gene3D" id="2.20.25.10">
    <property type="match status" value="1"/>
</dbReference>
<reference evidence="2 3" key="1">
    <citation type="journal article" date="2020" name="Mol. Biol. Evol.">
        <title>Distinct Expression and Methylation Patterns for Genes with Different Fates following a Single Whole-Genome Duplication in Flowering Plants.</title>
        <authorList>
            <person name="Shi T."/>
            <person name="Rahmani R.S."/>
            <person name="Gugger P.F."/>
            <person name="Wang M."/>
            <person name="Li H."/>
            <person name="Zhang Y."/>
            <person name="Li Z."/>
            <person name="Wang Q."/>
            <person name="Van de Peer Y."/>
            <person name="Marchal K."/>
            <person name="Chen J."/>
        </authorList>
    </citation>
    <scope>NUCLEOTIDE SEQUENCE [LARGE SCALE GENOMIC DNA]</scope>
    <source>
        <tissue evidence="2">Leaf</tissue>
    </source>
</reference>
<keyword evidence="3" id="KW-1185">Reference proteome</keyword>
<dbReference type="PANTHER" id="PTHR12773:SF0">
    <property type="entry name" value="MULTIFUNCTIONAL METHYLTRANSFERASE SUBUNIT TRM112-LIKE PROTEIN"/>
    <property type="match status" value="1"/>
</dbReference>
<comment type="caution">
    <text evidence="2">The sequence shown here is derived from an EMBL/GenBank/DDBJ whole genome shotgun (WGS) entry which is preliminary data.</text>
</comment>
<dbReference type="Pfam" id="PF03966">
    <property type="entry name" value="Trm112p"/>
    <property type="match status" value="1"/>
</dbReference>
<dbReference type="InterPro" id="IPR039127">
    <property type="entry name" value="Trm112"/>
</dbReference>
<evidence type="ECO:0000313" key="2">
    <source>
        <dbReference type="EMBL" id="DAD20539.1"/>
    </source>
</evidence>
<dbReference type="InterPro" id="IPR005651">
    <property type="entry name" value="Trm112-like"/>
</dbReference>
<proteinExistence type="inferred from homology"/>
<organism evidence="2 3">
    <name type="scientific">Nelumbo nucifera</name>
    <name type="common">Sacred lotus</name>
    <dbReference type="NCBI Taxonomy" id="4432"/>
    <lineage>
        <taxon>Eukaryota</taxon>
        <taxon>Viridiplantae</taxon>
        <taxon>Streptophyta</taxon>
        <taxon>Embryophyta</taxon>
        <taxon>Tracheophyta</taxon>
        <taxon>Spermatophyta</taxon>
        <taxon>Magnoliopsida</taxon>
        <taxon>Proteales</taxon>
        <taxon>Nelumbonaceae</taxon>
        <taxon>Nelumbo</taxon>
    </lineage>
</organism>